<dbReference type="InterPro" id="IPR039426">
    <property type="entry name" value="TonB-dep_rcpt-like"/>
</dbReference>
<dbReference type="InterPro" id="IPR008969">
    <property type="entry name" value="CarboxyPept-like_regulatory"/>
</dbReference>
<evidence type="ECO:0000256" key="7">
    <source>
        <dbReference type="PROSITE-ProRule" id="PRU01360"/>
    </source>
</evidence>
<name>A0A1M5JG91_9BACT</name>
<dbReference type="Gene3D" id="2.170.130.10">
    <property type="entry name" value="TonB-dependent receptor, plug domain"/>
    <property type="match status" value="1"/>
</dbReference>
<dbReference type="Gene3D" id="2.40.170.20">
    <property type="entry name" value="TonB-dependent receptor, beta-barrel domain"/>
    <property type="match status" value="1"/>
</dbReference>
<keyword evidence="9" id="KW-0732">Signal</keyword>
<dbReference type="InterPro" id="IPR012910">
    <property type="entry name" value="Plug_dom"/>
</dbReference>
<feature type="signal peptide" evidence="9">
    <location>
        <begin position="1"/>
        <end position="20"/>
    </location>
</feature>
<dbReference type="InterPro" id="IPR036942">
    <property type="entry name" value="Beta-barrel_TonB_sf"/>
</dbReference>
<dbReference type="SUPFAM" id="SSF49464">
    <property type="entry name" value="Carboxypeptidase regulatory domain-like"/>
    <property type="match status" value="1"/>
</dbReference>
<evidence type="ECO:0000256" key="3">
    <source>
        <dbReference type="ARBA" id="ARBA00022452"/>
    </source>
</evidence>
<dbReference type="GO" id="GO:0009279">
    <property type="term" value="C:cell outer membrane"/>
    <property type="evidence" value="ECO:0007669"/>
    <property type="project" value="UniProtKB-SubCell"/>
</dbReference>
<evidence type="ECO:0000313" key="12">
    <source>
        <dbReference type="Proteomes" id="UP000184212"/>
    </source>
</evidence>
<dbReference type="NCBIfam" id="TIGR04056">
    <property type="entry name" value="OMP_RagA_SusC"/>
    <property type="match status" value="1"/>
</dbReference>
<sequence>MKNRYLLLGMLLLTHLQVMSQHDPVYAAANRPRAMQQRAGDASSLKQALTELERSFAISIAYKDEWIENKQVRFSAHNFKVVEQALDSVLRDTGLYYEKAGDGFYVIYKKTVHAAEQPQSSTVLVPALALNKPEDFNTFHERDMVREMARREELMAQTVTGTIREEGGAGFPGVNVVVKGTTTGTTTDADGHYSIVVDNENAVLVFSFVGYATQEVTIAGRSVIDVNMTPDLKSLDEVVVTALGIERSAKSLGYSTSKVSSDAFAVNRSTNVMNTLQGKIAGVNVTSLGTGPGGSSKIRIRGQSSIGGQNTPLIVVNGVPIDNTNFGTNQGNTAGDNSVANKGGGASTDGGDGLNSINPDDVESMTVLKGATAAALYGSRAQNGVIMITTKSRNSLTKGVGVTYNMNYTDEKALDYTDYQYTYGQGENGLGPASAGALPNPTTGQWSFGPKIEPGMTQILFNNVQVPYVAQKGIINQFYRHGQNFTNSVSVSANGEKGGMNLSVSNMDSKGITPNNSFNRKTLNLGFGYDLSSKLSFKGNVNYANEYNKNPPVVSDQDNSIPTSLYAMANTMPLDVLRDNRFNPGGGEYVYSRFTNRTNPYWVLDKVKQNIRRDRIFGNLSAKYNFTKWLSLQVRGGQDYWSRDADYINLPTGKASISSGSILSAVPGFYNGLYTQESRRFRETNVDFLVTADKDFKDFGLDVSVGGNRMHRRLDANTVQVTDFAVKDLYTVQNGRAKDPTYDLVERSVNSLYGMAEVNYKQFLYLNLTTRDDWFSTLSSGNRRKSYSSASASYVFSQMLGGDMNWLDFGKVRAAYARVGSDSDVPPYSQQLIYTVNANQFQGQPVGTSGTIVPNLTLSPMQVDETELGLELKMFGNRLNMDVAVYKKITTDQIVRAQISDASGFINTLINHGKSENKGIELMVNVVPVRTDNFQWDFTFNGAYNITKVISLLTDNAGENITVGTHVFNGYVQQIVGQEMGQIVGFGYRRDDGSINPDHKGMIVYGANGVALPTTKLIPFGSALPKWVGGFTNAFNYKGITASFLIDFKLGGKVLSGTNFNAYRHGLSKETLVGREGGVDPVTGAQKGAVVGVGVDVNSNINEKAAFAEDFYSVVRGSGIVEPVIYNAGYWKLRQITVGYDFTKFLKATFPIKGIRLSFVANNVLMIKKWVPNIDPESFSYSSDNVVGLESPSVPTTRSIGFNLNVKF</sequence>
<evidence type="ECO:0000256" key="4">
    <source>
        <dbReference type="ARBA" id="ARBA00022692"/>
    </source>
</evidence>
<evidence type="ECO:0000256" key="2">
    <source>
        <dbReference type="ARBA" id="ARBA00022448"/>
    </source>
</evidence>
<keyword evidence="12" id="KW-1185">Reference proteome</keyword>
<dbReference type="Gene3D" id="2.60.40.1120">
    <property type="entry name" value="Carboxypeptidase-like, regulatory domain"/>
    <property type="match status" value="1"/>
</dbReference>
<dbReference type="InterPro" id="IPR023997">
    <property type="entry name" value="TonB-dep_OMP_SusC/RagA_CS"/>
</dbReference>
<evidence type="ECO:0000256" key="8">
    <source>
        <dbReference type="SAM" id="MobiDB-lite"/>
    </source>
</evidence>
<feature type="compositionally biased region" description="Polar residues" evidence="8">
    <location>
        <begin position="329"/>
        <end position="340"/>
    </location>
</feature>
<dbReference type="NCBIfam" id="TIGR04057">
    <property type="entry name" value="SusC_RagA_signa"/>
    <property type="match status" value="1"/>
</dbReference>
<protein>
    <submittedName>
        <fullName evidence="11">TonB-linked outer membrane protein, SusC/RagA family</fullName>
    </submittedName>
</protein>
<dbReference type="InterPro" id="IPR037066">
    <property type="entry name" value="Plug_dom_sf"/>
</dbReference>
<keyword evidence="2 7" id="KW-0813">Transport</keyword>
<keyword evidence="3 7" id="KW-1134">Transmembrane beta strand</keyword>
<dbReference type="InterPro" id="IPR023996">
    <property type="entry name" value="TonB-dep_OMP_SusC/RagA"/>
</dbReference>
<dbReference type="Proteomes" id="UP000184212">
    <property type="component" value="Unassembled WGS sequence"/>
</dbReference>
<dbReference type="SUPFAM" id="SSF56935">
    <property type="entry name" value="Porins"/>
    <property type="match status" value="1"/>
</dbReference>
<dbReference type="STRING" id="947013.SAMN04488109_0037"/>
<accession>A0A1M5JG91</accession>
<evidence type="ECO:0000256" key="6">
    <source>
        <dbReference type="ARBA" id="ARBA00023237"/>
    </source>
</evidence>
<keyword evidence="6 7" id="KW-0998">Cell outer membrane</keyword>
<feature type="compositionally biased region" description="Gly residues" evidence="8">
    <location>
        <begin position="342"/>
        <end position="353"/>
    </location>
</feature>
<dbReference type="Pfam" id="PF13715">
    <property type="entry name" value="CarbopepD_reg_2"/>
    <property type="match status" value="1"/>
</dbReference>
<keyword evidence="5 7" id="KW-0472">Membrane</keyword>
<evidence type="ECO:0000256" key="5">
    <source>
        <dbReference type="ARBA" id="ARBA00023136"/>
    </source>
</evidence>
<dbReference type="Pfam" id="PF07715">
    <property type="entry name" value="Plug"/>
    <property type="match status" value="1"/>
</dbReference>
<dbReference type="AlphaFoldDB" id="A0A1M5JG91"/>
<comment type="similarity">
    <text evidence="7">Belongs to the TonB-dependent receptor family.</text>
</comment>
<evidence type="ECO:0000256" key="1">
    <source>
        <dbReference type="ARBA" id="ARBA00004571"/>
    </source>
</evidence>
<dbReference type="Gene3D" id="3.55.50.30">
    <property type="match status" value="1"/>
</dbReference>
<feature type="region of interest" description="Disordered" evidence="8">
    <location>
        <begin position="329"/>
        <end position="353"/>
    </location>
</feature>
<feature type="chain" id="PRO_5012138253" evidence="9">
    <location>
        <begin position="21"/>
        <end position="1208"/>
    </location>
</feature>
<comment type="subcellular location">
    <subcellularLocation>
        <location evidence="1 7">Cell outer membrane</location>
        <topology evidence="1 7">Multi-pass membrane protein</topology>
    </subcellularLocation>
</comment>
<feature type="domain" description="TonB-dependent receptor plug" evidence="10">
    <location>
        <begin position="250"/>
        <end position="385"/>
    </location>
</feature>
<organism evidence="11 12">
    <name type="scientific">Chryseolinea serpens</name>
    <dbReference type="NCBI Taxonomy" id="947013"/>
    <lineage>
        <taxon>Bacteria</taxon>
        <taxon>Pseudomonadati</taxon>
        <taxon>Bacteroidota</taxon>
        <taxon>Cytophagia</taxon>
        <taxon>Cytophagales</taxon>
        <taxon>Fulvivirgaceae</taxon>
        <taxon>Chryseolinea</taxon>
    </lineage>
</organism>
<dbReference type="RefSeq" id="WP_245804007.1">
    <property type="nucleotide sequence ID" value="NZ_FQWQ01000001.1"/>
</dbReference>
<proteinExistence type="inferred from homology"/>
<evidence type="ECO:0000256" key="9">
    <source>
        <dbReference type="SAM" id="SignalP"/>
    </source>
</evidence>
<gene>
    <name evidence="11" type="ORF">SAMN04488109_0037</name>
</gene>
<dbReference type="PROSITE" id="PS52016">
    <property type="entry name" value="TONB_DEPENDENT_REC_3"/>
    <property type="match status" value="1"/>
</dbReference>
<evidence type="ECO:0000313" key="11">
    <source>
        <dbReference type="EMBL" id="SHG39557.1"/>
    </source>
</evidence>
<reference evidence="11 12" key="1">
    <citation type="submission" date="2016-11" db="EMBL/GenBank/DDBJ databases">
        <authorList>
            <person name="Jaros S."/>
            <person name="Januszkiewicz K."/>
            <person name="Wedrychowicz H."/>
        </authorList>
    </citation>
    <scope>NUCLEOTIDE SEQUENCE [LARGE SCALE GENOMIC DNA]</scope>
    <source>
        <strain evidence="11 12">DSM 24574</strain>
    </source>
</reference>
<evidence type="ECO:0000259" key="10">
    <source>
        <dbReference type="Pfam" id="PF07715"/>
    </source>
</evidence>
<dbReference type="EMBL" id="FQWQ01000001">
    <property type="protein sequence ID" value="SHG39557.1"/>
    <property type="molecule type" value="Genomic_DNA"/>
</dbReference>
<keyword evidence="4 7" id="KW-0812">Transmembrane</keyword>